<evidence type="ECO:0000256" key="4">
    <source>
        <dbReference type="PROSITE-ProRule" id="PRU00433"/>
    </source>
</evidence>
<evidence type="ECO:0000313" key="8">
    <source>
        <dbReference type="Proteomes" id="UP000268908"/>
    </source>
</evidence>
<dbReference type="PROSITE" id="PS51007">
    <property type="entry name" value="CYTC"/>
    <property type="match status" value="1"/>
</dbReference>
<evidence type="ECO:0000256" key="5">
    <source>
        <dbReference type="SAM" id="SignalP"/>
    </source>
</evidence>
<dbReference type="OrthoDB" id="9796294at2"/>
<dbReference type="AlphaFoldDB" id="A0A497X9W5"/>
<feature type="domain" description="Cytochrome c" evidence="6">
    <location>
        <begin position="24"/>
        <end position="97"/>
    </location>
</feature>
<gene>
    <name evidence="7" type="ORF">DFR35_2622</name>
</gene>
<keyword evidence="1 4" id="KW-0349">Heme</keyword>
<keyword evidence="8" id="KW-1185">Reference proteome</keyword>
<evidence type="ECO:0000313" key="7">
    <source>
        <dbReference type="EMBL" id="RLJ62805.1"/>
    </source>
</evidence>
<dbReference type="SUPFAM" id="SSF46626">
    <property type="entry name" value="Cytochrome c"/>
    <property type="match status" value="1"/>
</dbReference>
<dbReference type="RefSeq" id="WP_121243110.1">
    <property type="nucleotide sequence ID" value="NZ_BHVV01000008.1"/>
</dbReference>
<accession>A0A497X9W5</accession>
<evidence type="ECO:0000256" key="2">
    <source>
        <dbReference type="ARBA" id="ARBA00022723"/>
    </source>
</evidence>
<keyword evidence="3 4" id="KW-0408">Iron</keyword>
<evidence type="ECO:0000256" key="1">
    <source>
        <dbReference type="ARBA" id="ARBA00022617"/>
    </source>
</evidence>
<feature type="signal peptide" evidence="5">
    <location>
        <begin position="1"/>
        <end position="20"/>
    </location>
</feature>
<reference evidence="7 8" key="1">
    <citation type="submission" date="2018-10" db="EMBL/GenBank/DDBJ databases">
        <title>Genomic Encyclopedia of Type Strains, Phase IV (KMG-IV): sequencing the most valuable type-strain genomes for metagenomic binning, comparative biology and taxonomic classification.</title>
        <authorList>
            <person name="Goeker M."/>
        </authorList>
    </citation>
    <scope>NUCLEOTIDE SEQUENCE [LARGE SCALE GENOMIC DNA]</scope>
    <source>
        <strain evidence="7 8">DSM 26916</strain>
    </source>
</reference>
<dbReference type="Proteomes" id="UP000268908">
    <property type="component" value="Unassembled WGS sequence"/>
</dbReference>
<evidence type="ECO:0000256" key="3">
    <source>
        <dbReference type="ARBA" id="ARBA00023004"/>
    </source>
</evidence>
<dbReference type="InterPro" id="IPR009056">
    <property type="entry name" value="Cyt_c-like_dom"/>
</dbReference>
<organism evidence="7 8">
    <name type="scientific">Sulfurisoma sediminicola</name>
    <dbReference type="NCBI Taxonomy" id="1381557"/>
    <lineage>
        <taxon>Bacteria</taxon>
        <taxon>Pseudomonadati</taxon>
        <taxon>Pseudomonadota</taxon>
        <taxon>Betaproteobacteria</taxon>
        <taxon>Nitrosomonadales</taxon>
        <taxon>Sterolibacteriaceae</taxon>
        <taxon>Sulfurisoma</taxon>
    </lineage>
</organism>
<dbReference type="PROSITE" id="PS51257">
    <property type="entry name" value="PROKAR_LIPOPROTEIN"/>
    <property type="match status" value="1"/>
</dbReference>
<name>A0A497X9W5_9PROT</name>
<sequence length="101" mass="10859">MRSPLLTAALLATLAGAACAADKIDVKAGKALHDKQCVNCHVQRWGGDGSAVYTRADRKINDATSLRQRVAACSAQTGAKFFPEDEANVAAWLAQTYYKFK</sequence>
<proteinExistence type="predicted"/>
<feature type="chain" id="PRO_5019718857" description="Cytochrome c domain-containing protein" evidence="5">
    <location>
        <begin position="21"/>
        <end position="101"/>
    </location>
</feature>
<dbReference type="InterPro" id="IPR036909">
    <property type="entry name" value="Cyt_c-like_dom_sf"/>
</dbReference>
<dbReference type="GO" id="GO:0020037">
    <property type="term" value="F:heme binding"/>
    <property type="evidence" value="ECO:0007669"/>
    <property type="project" value="InterPro"/>
</dbReference>
<keyword evidence="5" id="KW-0732">Signal</keyword>
<evidence type="ECO:0000259" key="6">
    <source>
        <dbReference type="PROSITE" id="PS51007"/>
    </source>
</evidence>
<dbReference type="EMBL" id="RCCI01000007">
    <property type="protein sequence ID" value="RLJ62805.1"/>
    <property type="molecule type" value="Genomic_DNA"/>
</dbReference>
<dbReference type="GO" id="GO:0009055">
    <property type="term" value="F:electron transfer activity"/>
    <property type="evidence" value="ECO:0007669"/>
    <property type="project" value="InterPro"/>
</dbReference>
<dbReference type="GO" id="GO:0046872">
    <property type="term" value="F:metal ion binding"/>
    <property type="evidence" value="ECO:0007669"/>
    <property type="project" value="UniProtKB-KW"/>
</dbReference>
<comment type="caution">
    <text evidence="7">The sequence shown here is derived from an EMBL/GenBank/DDBJ whole genome shotgun (WGS) entry which is preliminary data.</text>
</comment>
<keyword evidence="2 4" id="KW-0479">Metal-binding</keyword>
<protein>
    <recommendedName>
        <fullName evidence="6">Cytochrome c domain-containing protein</fullName>
    </recommendedName>
</protein>